<reference evidence="1" key="1">
    <citation type="journal article" date="2015" name="PLoS Negl. Trop. Dis.">
        <title>Deep Sequencing Analysis of the Ixodes ricinus Haemocytome.</title>
        <authorList>
            <person name="Kotsyfakis M."/>
            <person name="Kopacek P."/>
            <person name="Franta Z."/>
            <person name="Pedra J.H."/>
            <person name="Ribeiro J.M."/>
        </authorList>
    </citation>
    <scope>NUCLEOTIDE SEQUENCE</scope>
</reference>
<feature type="non-terminal residue" evidence="1">
    <location>
        <position position="1"/>
    </location>
</feature>
<dbReference type="AlphaFoldDB" id="A0A090X9V8"/>
<accession>A0A090X9V8</accession>
<protein>
    <submittedName>
        <fullName evidence="1">Uncharacterized protein</fullName>
    </submittedName>
</protein>
<dbReference type="EMBL" id="GBIH01001123">
    <property type="protein sequence ID" value="JAC93587.1"/>
    <property type="molecule type" value="mRNA"/>
</dbReference>
<name>A0A090X9V8_IXORI</name>
<evidence type="ECO:0000313" key="1">
    <source>
        <dbReference type="EMBL" id="JAC93587.1"/>
    </source>
</evidence>
<organism evidence="1">
    <name type="scientific">Ixodes ricinus</name>
    <name type="common">Common tick</name>
    <name type="synonym">Acarus ricinus</name>
    <dbReference type="NCBI Taxonomy" id="34613"/>
    <lineage>
        <taxon>Eukaryota</taxon>
        <taxon>Metazoa</taxon>
        <taxon>Ecdysozoa</taxon>
        <taxon>Arthropoda</taxon>
        <taxon>Chelicerata</taxon>
        <taxon>Arachnida</taxon>
        <taxon>Acari</taxon>
        <taxon>Parasitiformes</taxon>
        <taxon>Ixodida</taxon>
        <taxon>Ixodoidea</taxon>
        <taxon>Ixodidae</taxon>
        <taxon>Ixodinae</taxon>
        <taxon>Ixodes</taxon>
    </lineage>
</organism>
<sequence>WHCENGKNVHQTSRHIKLDRIWEWDKNFENLLQQNYAKAKLRRKLSNGAPVFSEYVDDALFEYLERGKSAERSISNRLLSEEAVKIAKGMQLGNIAECANFFLRPTLRSLLVVFESD</sequence>
<proteinExistence type="evidence at transcript level"/>